<protein>
    <submittedName>
        <fullName evidence="2">Uncharacterized protein</fullName>
    </submittedName>
</protein>
<comment type="caution">
    <text evidence="2">The sequence shown here is derived from an EMBL/GenBank/DDBJ whole genome shotgun (WGS) entry which is preliminary data.</text>
</comment>
<keyword evidence="3" id="KW-1185">Reference proteome</keyword>
<reference evidence="3" key="1">
    <citation type="journal article" date="2024" name="IScience">
        <title>Strigolactones Initiate the Formation of Haustorium-like Structures in Castilleja.</title>
        <authorList>
            <person name="Buerger M."/>
            <person name="Peterson D."/>
            <person name="Chory J."/>
        </authorList>
    </citation>
    <scope>NUCLEOTIDE SEQUENCE [LARGE SCALE GENOMIC DNA]</scope>
</reference>
<gene>
    <name evidence="2" type="ORF">CASFOL_020322</name>
</gene>
<name>A0ABD3D0I3_9LAMI</name>
<organism evidence="2 3">
    <name type="scientific">Castilleja foliolosa</name>
    <dbReference type="NCBI Taxonomy" id="1961234"/>
    <lineage>
        <taxon>Eukaryota</taxon>
        <taxon>Viridiplantae</taxon>
        <taxon>Streptophyta</taxon>
        <taxon>Embryophyta</taxon>
        <taxon>Tracheophyta</taxon>
        <taxon>Spermatophyta</taxon>
        <taxon>Magnoliopsida</taxon>
        <taxon>eudicotyledons</taxon>
        <taxon>Gunneridae</taxon>
        <taxon>Pentapetalae</taxon>
        <taxon>asterids</taxon>
        <taxon>lamiids</taxon>
        <taxon>Lamiales</taxon>
        <taxon>Orobanchaceae</taxon>
        <taxon>Pedicularideae</taxon>
        <taxon>Castillejinae</taxon>
        <taxon>Castilleja</taxon>
    </lineage>
</organism>
<dbReference type="EMBL" id="JAVIJP010000027">
    <property type="protein sequence ID" value="KAL3635775.1"/>
    <property type="molecule type" value="Genomic_DNA"/>
</dbReference>
<dbReference type="AlphaFoldDB" id="A0ABD3D0I3"/>
<feature type="compositionally biased region" description="Low complexity" evidence="1">
    <location>
        <begin position="159"/>
        <end position="174"/>
    </location>
</feature>
<proteinExistence type="predicted"/>
<dbReference type="PANTHER" id="PTHR31949">
    <property type="entry name" value="GASTRIC MUCIN-LIKE PROTEIN"/>
    <property type="match status" value="1"/>
</dbReference>
<dbReference type="PANTHER" id="PTHR31949:SF3">
    <property type="entry name" value="RUN_FYVE DOMAIN PROTEIN"/>
    <property type="match status" value="1"/>
</dbReference>
<feature type="region of interest" description="Disordered" evidence="1">
    <location>
        <begin position="109"/>
        <end position="206"/>
    </location>
</feature>
<dbReference type="Proteomes" id="UP001632038">
    <property type="component" value="Unassembled WGS sequence"/>
</dbReference>
<evidence type="ECO:0000256" key="1">
    <source>
        <dbReference type="SAM" id="MobiDB-lite"/>
    </source>
</evidence>
<evidence type="ECO:0000313" key="3">
    <source>
        <dbReference type="Proteomes" id="UP001632038"/>
    </source>
</evidence>
<evidence type="ECO:0000313" key="2">
    <source>
        <dbReference type="EMBL" id="KAL3635775.1"/>
    </source>
</evidence>
<accession>A0ABD3D0I3</accession>
<sequence>MPQSLVTRISPGRDLRSEDHKRRYSLESAISRREKDDELALFNEAQSKERDNFLLQSNEDFDDDIFSTKLRYFLDHKVEISVPARKRVVICSMPMEIKTTMIGWSITPPETPLFRSMDDEGPPQVKPADRTHPGSQPVPISRSPTTEKASSGDDDLDSLRSLPISSSGRSGPRGVDIYPSKSPDSFSRKPGRSLSNSATKRSLDLVRQVDRKGHQNMFRPLLSRVPISTSHAENENSQHYSLSFEHSSSITTRSITNSDLATSGAHDIEKSIEQNQDNMKGHSYPYMDDELFVMEQSGKLNEVLDEIDVKNDCSDATNSSLDMVTCSKCGQLFLLDEVVIEEDPLFCRECKNPELNSNITNPELIPTTNPEKVDESQHSSFELIKNLRMIPTKEKGFNYPKCVNNARGHIFENTSFTTSNTSFSLNSTKSSISMSFSSSFDLGFSRETEGRVYQQSSGQKSDTENYQYEFDEKTCLDPCEQLLASECTEMSEISACTNIENNVVLKTQEGDAGPDSLCADGVDVAEVPYTGPLDAIYEIEIENVDGVISADSGSDVDSIDLRRCTDDLRDDEDITEIVDEFDVSQPNHRVIDESRILLDEEKSKSRTLEEATDAILFCSSIVHNTAYEAANIAIYKETSPIEVIRPTVTYLEKPDRERRDNNYYTFKDHAKT</sequence>